<evidence type="ECO:0000256" key="1">
    <source>
        <dbReference type="SAM" id="MobiDB-lite"/>
    </source>
</evidence>
<feature type="compositionally biased region" description="Basic residues" evidence="1">
    <location>
        <begin position="41"/>
        <end position="54"/>
    </location>
</feature>
<dbReference type="EMBL" id="JABDTM020012679">
    <property type="protein sequence ID" value="KAH0820186.1"/>
    <property type="molecule type" value="Genomic_DNA"/>
</dbReference>
<dbReference type="Proteomes" id="UP000719412">
    <property type="component" value="Unassembled WGS sequence"/>
</dbReference>
<gene>
    <name evidence="2" type="ORF">GEV33_002605</name>
</gene>
<evidence type="ECO:0000313" key="3">
    <source>
        <dbReference type="Proteomes" id="UP000719412"/>
    </source>
</evidence>
<reference evidence="2" key="1">
    <citation type="journal article" date="2020" name="J Insects Food Feed">
        <title>The yellow mealworm (Tenebrio molitor) genome: a resource for the emerging insects as food and feed industry.</title>
        <authorList>
            <person name="Eriksson T."/>
            <person name="Andere A."/>
            <person name="Kelstrup H."/>
            <person name="Emery V."/>
            <person name="Picard C."/>
        </authorList>
    </citation>
    <scope>NUCLEOTIDE SEQUENCE</scope>
    <source>
        <strain evidence="2">Stoneville</strain>
        <tissue evidence="2">Whole head</tissue>
    </source>
</reference>
<comment type="caution">
    <text evidence="2">The sequence shown here is derived from an EMBL/GenBank/DDBJ whole genome shotgun (WGS) entry which is preliminary data.</text>
</comment>
<feature type="region of interest" description="Disordered" evidence="1">
    <location>
        <begin position="1"/>
        <end position="85"/>
    </location>
</feature>
<accession>A0A8J6HR81</accession>
<sequence length="158" mass="18709">MGRNYSRKVKSLGTVQIGRIPERRKRKRELDSQGCKVSVTNKKRGRSGRKKCLKRGQCDRRNHFANRPTKRKENNRSSPPRQPPRITRLIKLGWAKTKTEWMVVAAATRRRGRRRIYGRVLPQMVKRRVNRRTLGDSFERERTLDVIVYELWDPTGVE</sequence>
<name>A0A8J6HR81_TENMO</name>
<feature type="compositionally biased region" description="Basic residues" evidence="1">
    <location>
        <begin position="1"/>
        <end position="10"/>
    </location>
</feature>
<dbReference type="AlphaFoldDB" id="A0A8J6HR81"/>
<organism evidence="2 3">
    <name type="scientific">Tenebrio molitor</name>
    <name type="common">Yellow mealworm beetle</name>
    <dbReference type="NCBI Taxonomy" id="7067"/>
    <lineage>
        <taxon>Eukaryota</taxon>
        <taxon>Metazoa</taxon>
        <taxon>Ecdysozoa</taxon>
        <taxon>Arthropoda</taxon>
        <taxon>Hexapoda</taxon>
        <taxon>Insecta</taxon>
        <taxon>Pterygota</taxon>
        <taxon>Neoptera</taxon>
        <taxon>Endopterygota</taxon>
        <taxon>Coleoptera</taxon>
        <taxon>Polyphaga</taxon>
        <taxon>Cucujiformia</taxon>
        <taxon>Tenebrionidae</taxon>
        <taxon>Tenebrio</taxon>
    </lineage>
</organism>
<proteinExistence type="predicted"/>
<evidence type="ECO:0000313" key="2">
    <source>
        <dbReference type="EMBL" id="KAH0820186.1"/>
    </source>
</evidence>
<protein>
    <submittedName>
        <fullName evidence="2">Uncharacterized protein</fullName>
    </submittedName>
</protein>
<reference evidence="2" key="2">
    <citation type="submission" date="2021-08" db="EMBL/GenBank/DDBJ databases">
        <authorList>
            <person name="Eriksson T."/>
        </authorList>
    </citation>
    <scope>NUCLEOTIDE SEQUENCE</scope>
    <source>
        <strain evidence="2">Stoneville</strain>
        <tissue evidence="2">Whole head</tissue>
    </source>
</reference>
<keyword evidence="3" id="KW-1185">Reference proteome</keyword>